<accession>A0A7M6DLK7</accession>
<feature type="domain" description="Peptidase M20 dimerisation" evidence="5">
    <location>
        <begin position="222"/>
        <end position="378"/>
    </location>
</feature>
<keyword evidence="4" id="KW-0378">Hydrolase</keyword>
<dbReference type="SUPFAM" id="SSF53187">
    <property type="entry name" value="Zn-dependent exopeptidases"/>
    <property type="match status" value="1"/>
</dbReference>
<keyword evidence="7" id="KW-1185">Reference proteome</keyword>
<dbReference type="InterPro" id="IPR002933">
    <property type="entry name" value="Peptidase_M20"/>
</dbReference>
<dbReference type="EnsemblMetazoa" id="CLYHEMT015101.1">
    <property type="protein sequence ID" value="CLYHEMP015101.1"/>
    <property type="gene ID" value="CLYHEMG015101"/>
</dbReference>
<protein>
    <recommendedName>
        <fullName evidence="5">Peptidase M20 dimerisation domain-containing protein</fullName>
    </recommendedName>
</protein>
<proteinExistence type="inferred from homology"/>
<sequence>MAKPKAADELQDFYDYLMKQETIDRSINLLADYCAIKSVSGDETLRPECFTMVHRVYSDLHSLLGIPLVNMRIHNNPEDKKLPPILTAHMGNDPSKTTLLVYGHLDVQPAPDPENWVHQDDPFKLTKVPATGGTFETIKYYARGSTDDKGPVLGWINAIKAYQDLNMEVPVNIKFLFECMEESGGIGLEQLIEEQSAFFEGVDAVCISDNYWLGLTKPCVTYGLRGISYYNVTIECAAGDLHSGVYGGTVREAMIDLINIFSQLTDGKGGIKIDGVNDDVLVMTDDELALYGPIDFDPEEYRKEIGTKELLYPDKVGTLTHRWRYPSLSIHGFVGASDGNEDQTVIPRQVKGKFSIRLVPNQDPADIDAKVEAYVKKLHTQSGSKNPLTFVATTSAPAWVSDNTDANYKAGINAQKRVYGIEPDLTREGGSIPVTLTLQNATNSSVMLLPIGQSDDGAHSQNEKMSERNYINGAKVLGTYLNELGKAQKTLKSKKTGKK</sequence>
<evidence type="ECO:0000256" key="1">
    <source>
        <dbReference type="ARBA" id="ARBA00006247"/>
    </source>
</evidence>
<comment type="similarity">
    <text evidence="1">Belongs to the peptidase M20A family.</text>
</comment>
<dbReference type="GO" id="GO:0008233">
    <property type="term" value="F:peptidase activity"/>
    <property type="evidence" value="ECO:0007669"/>
    <property type="project" value="UniProtKB-KW"/>
</dbReference>
<dbReference type="InterPro" id="IPR051458">
    <property type="entry name" value="Cyt/Met_Dipeptidase"/>
</dbReference>
<dbReference type="OrthoDB" id="7832001at2759"/>
<organism evidence="6 7">
    <name type="scientific">Clytia hemisphaerica</name>
    <dbReference type="NCBI Taxonomy" id="252671"/>
    <lineage>
        <taxon>Eukaryota</taxon>
        <taxon>Metazoa</taxon>
        <taxon>Cnidaria</taxon>
        <taxon>Hydrozoa</taxon>
        <taxon>Hydroidolina</taxon>
        <taxon>Leptothecata</taxon>
        <taxon>Obeliida</taxon>
        <taxon>Clytiidae</taxon>
        <taxon>Clytia</taxon>
    </lineage>
</organism>
<dbReference type="Pfam" id="PF07687">
    <property type="entry name" value="M20_dimer"/>
    <property type="match status" value="1"/>
</dbReference>
<dbReference type="Proteomes" id="UP000594262">
    <property type="component" value="Unplaced"/>
</dbReference>
<evidence type="ECO:0000313" key="7">
    <source>
        <dbReference type="Proteomes" id="UP000594262"/>
    </source>
</evidence>
<evidence type="ECO:0000256" key="2">
    <source>
        <dbReference type="ARBA" id="ARBA00022670"/>
    </source>
</evidence>
<dbReference type="PANTHER" id="PTHR43270:SF4">
    <property type="entry name" value="CARNOSINE DIPEPTIDASE 2, ISOFORM A"/>
    <property type="match status" value="1"/>
</dbReference>
<evidence type="ECO:0000259" key="5">
    <source>
        <dbReference type="Pfam" id="PF07687"/>
    </source>
</evidence>
<keyword evidence="3" id="KW-0479">Metal-binding</keyword>
<name>A0A7M6DLK7_9CNID</name>
<dbReference type="AlphaFoldDB" id="A0A7M6DLK7"/>
<evidence type="ECO:0000256" key="4">
    <source>
        <dbReference type="ARBA" id="ARBA00022801"/>
    </source>
</evidence>
<reference evidence="6" key="1">
    <citation type="submission" date="2021-01" db="UniProtKB">
        <authorList>
            <consortium name="EnsemblMetazoa"/>
        </authorList>
    </citation>
    <scope>IDENTIFICATION</scope>
</reference>
<dbReference type="GO" id="GO:0006508">
    <property type="term" value="P:proteolysis"/>
    <property type="evidence" value="ECO:0007669"/>
    <property type="project" value="UniProtKB-KW"/>
</dbReference>
<dbReference type="GeneID" id="136800480"/>
<dbReference type="InterPro" id="IPR011650">
    <property type="entry name" value="Peptidase_M20_dimer"/>
</dbReference>
<dbReference type="PROSITE" id="PS00759">
    <property type="entry name" value="ARGE_DAPE_CPG2_2"/>
    <property type="match status" value="1"/>
</dbReference>
<dbReference type="Pfam" id="PF01546">
    <property type="entry name" value="Peptidase_M20"/>
    <property type="match status" value="1"/>
</dbReference>
<dbReference type="PANTHER" id="PTHR43270">
    <property type="entry name" value="BETA-ALA-HIS DIPEPTIDASE"/>
    <property type="match status" value="1"/>
</dbReference>
<evidence type="ECO:0000256" key="3">
    <source>
        <dbReference type="ARBA" id="ARBA00022723"/>
    </source>
</evidence>
<dbReference type="Gene3D" id="3.40.630.10">
    <property type="entry name" value="Zn peptidases"/>
    <property type="match status" value="1"/>
</dbReference>
<dbReference type="GO" id="GO:0046872">
    <property type="term" value="F:metal ion binding"/>
    <property type="evidence" value="ECO:0007669"/>
    <property type="project" value="UniProtKB-KW"/>
</dbReference>
<dbReference type="Gene3D" id="3.30.70.360">
    <property type="match status" value="1"/>
</dbReference>
<dbReference type="InterPro" id="IPR001261">
    <property type="entry name" value="ArgE/DapE_CS"/>
</dbReference>
<evidence type="ECO:0000313" key="6">
    <source>
        <dbReference type="EnsemblMetazoa" id="CLYHEMP015101.1"/>
    </source>
</evidence>
<dbReference type="RefSeq" id="XP_066913240.1">
    <property type="nucleotide sequence ID" value="XM_067057139.1"/>
</dbReference>
<keyword evidence="2" id="KW-0645">Protease</keyword>